<name>A0AAD9CFZ2_DISEL</name>
<keyword evidence="2" id="KW-1185">Reference proteome</keyword>
<accession>A0AAD9CFZ2</accession>
<protein>
    <submittedName>
        <fullName evidence="1">Forkhead-associated domain containing protein 1</fullName>
    </submittedName>
</protein>
<reference evidence="1" key="1">
    <citation type="submission" date="2023-04" db="EMBL/GenBank/DDBJ databases">
        <title>Chromosome-level genome of Chaenocephalus aceratus.</title>
        <authorList>
            <person name="Park H."/>
        </authorList>
    </citation>
    <scope>NUCLEOTIDE SEQUENCE</scope>
    <source>
        <strain evidence="1">DE</strain>
        <tissue evidence="1">Muscle</tissue>
    </source>
</reference>
<comment type="caution">
    <text evidence="1">The sequence shown here is derived from an EMBL/GenBank/DDBJ whole genome shotgun (WGS) entry which is preliminary data.</text>
</comment>
<organism evidence="1 2">
    <name type="scientific">Dissostichus eleginoides</name>
    <name type="common">Patagonian toothfish</name>
    <name type="synonym">Dissostichus amissus</name>
    <dbReference type="NCBI Taxonomy" id="100907"/>
    <lineage>
        <taxon>Eukaryota</taxon>
        <taxon>Metazoa</taxon>
        <taxon>Chordata</taxon>
        <taxon>Craniata</taxon>
        <taxon>Vertebrata</taxon>
        <taxon>Euteleostomi</taxon>
        <taxon>Actinopterygii</taxon>
        <taxon>Neopterygii</taxon>
        <taxon>Teleostei</taxon>
        <taxon>Neoteleostei</taxon>
        <taxon>Acanthomorphata</taxon>
        <taxon>Eupercaria</taxon>
        <taxon>Perciformes</taxon>
        <taxon>Notothenioidei</taxon>
        <taxon>Nototheniidae</taxon>
        <taxon>Dissostichus</taxon>
    </lineage>
</organism>
<dbReference type="Proteomes" id="UP001228049">
    <property type="component" value="Unassembled WGS sequence"/>
</dbReference>
<proteinExistence type="predicted"/>
<sequence>MASACLRQSSSKAVSSAPPSMPIYLEVLPGIGPRPGSMYPQLPTAEPRPCPQHKRPLDLFCQRTRSVCVKFVASMDMRDIV</sequence>
<evidence type="ECO:0000313" key="2">
    <source>
        <dbReference type="Proteomes" id="UP001228049"/>
    </source>
</evidence>
<evidence type="ECO:0000313" key="1">
    <source>
        <dbReference type="EMBL" id="KAK1900091.1"/>
    </source>
</evidence>
<dbReference type="EMBL" id="JASDAP010000007">
    <property type="protein sequence ID" value="KAK1900091.1"/>
    <property type="molecule type" value="Genomic_DNA"/>
</dbReference>
<dbReference type="AlphaFoldDB" id="A0AAD9CFZ2"/>
<gene>
    <name evidence="1" type="ORF">KUDE01_000878</name>
</gene>